<evidence type="ECO:0000256" key="1">
    <source>
        <dbReference type="SAM" id="SignalP"/>
    </source>
</evidence>
<dbReference type="Proteomes" id="UP001548832">
    <property type="component" value="Unassembled WGS sequence"/>
</dbReference>
<dbReference type="EMBL" id="JBEWSZ010000001">
    <property type="protein sequence ID" value="MET2827308.1"/>
    <property type="molecule type" value="Genomic_DNA"/>
</dbReference>
<accession>A0ABV2DCZ3</accession>
<evidence type="ECO:0000313" key="3">
    <source>
        <dbReference type="Proteomes" id="UP001548832"/>
    </source>
</evidence>
<keyword evidence="3" id="KW-1185">Reference proteome</keyword>
<gene>
    <name evidence="2" type="ORF">ABVQ20_10015</name>
</gene>
<reference evidence="2 3" key="1">
    <citation type="submission" date="2024-06" db="EMBL/GenBank/DDBJ databases">
        <authorList>
            <person name="Kim D.-U."/>
        </authorList>
    </citation>
    <scope>NUCLEOTIDE SEQUENCE [LARGE SCALE GENOMIC DNA]</scope>
    <source>
        <strain evidence="2 3">KACC15460</strain>
    </source>
</reference>
<name>A0ABV2DCZ3_9HYPH</name>
<comment type="caution">
    <text evidence="2">The sequence shown here is derived from an EMBL/GenBank/DDBJ whole genome shotgun (WGS) entry which is preliminary data.</text>
</comment>
<dbReference type="InterPro" id="IPR018642">
    <property type="entry name" value="DUF2066"/>
</dbReference>
<dbReference type="Pfam" id="PF09839">
    <property type="entry name" value="DUF2066"/>
    <property type="match status" value="1"/>
</dbReference>
<feature type="chain" id="PRO_5046043017" evidence="1">
    <location>
        <begin position="21"/>
        <end position="275"/>
    </location>
</feature>
<protein>
    <submittedName>
        <fullName evidence="2">DUF2066 domain-containing protein</fullName>
    </submittedName>
</protein>
<dbReference type="RefSeq" id="WP_354459340.1">
    <property type="nucleotide sequence ID" value="NZ_JBEWSZ010000001.1"/>
</dbReference>
<evidence type="ECO:0000313" key="2">
    <source>
        <dbReference type="EMBL" id="MET2827308.1"/>
    </source>
</evidence>
<organism evidence="2 3">
    <name type="scientific">Mesorhizobium shangrilense</name>
    <dbReference type="NCBI Taxonomy" id="460060"/>
    <lineage>
        <taxon>Bacteria</taxon>
        <taxon>Pseudomonadati</taxon>
        <taxon>Pseudomonadota</taxon>
        <taxon>Alphaproteobacteria</taxon>
        <taxon>Hyphomicrobiales</taxon>
        <taxon>Phyllobacteriaceae</taxon>
        <taxon>Mesorhizobium</taxon>
    </lineage>
</organism>
<feature type="signal peptide" evidence="1">
    <location>
        <begin position="1"/>
        <end position="20"/>
    </location>
</feature>
<proteinExistence type="predicted"/>
<sequence>MPGFSRFVVAVISIMAICVAARPAFSGTIDDLYQTQTVVTGQGEPNRQLGFKTCLDAVLLKVSGDQRLLKKPEMAALRDKAGSFIASFRYRDRLEGIPIHDEQGTHDRPHDLTCIYDPAAINPVLVSLGSEPWLTKRPRLVVFLAAEQGARHFALAADDEHSALMRESVTNAATPLALRIAFPKASTLSTAKLDDTTLGDADIMALDKVAQQSGADQALAGSLVWSDKELGWIADWRLARDGKTYRWQVRGVSFDDAFRVAMRGAAQILSGNGQP</sequence>
<keyword evidence="1" id="KW-0732">Signal</keyword>